<proteinExistence type="predicted"/>
<organism evidence="1 2">
    <name type="scientific">Psittacine adenovirus 2</name>
    <dbReference type="NCBI Taxonomy" id="1301246"/>
    <lineage>
        <taxon>Viruses</taxon>
        <taxon>Varidnaviria</taxon>
        <taxon>Bamfordvirae</taxon>
        <taxon>Preplasmiviricota</taxon>
        <taxon>Polisuviricotina</taxon>
        <taxon>Pharingeaviricetes</taxon>
        <taxon>Rowavirales</taxon>
        <taxon>Adenoviridae</taxon>
        <taxon>Siadenovirus</taxon>
        <taxon>Siadenovirus cinerei</taxon>
    </lineage>
</organism>
<reference evidence="1 2" key="1">
    <citation type="submission" date="2021-07" db="EMBL/GenBank/DDBJ databases">
        <title>Genomic characterization of psittacine adenovirus 2, a siadenovirus determined from a moribund African grey parrot (Psittacus erithacus).</title>
        <authorList>
            <person name="Surphlis A.C."/>
            <person name="Dill-Okubo J.A."/>
            <person name="Harrach B."/>
            <person name="Waltzek T.B."/>
            <person name="Subramaniam K."/>
        </authorList>
    </citation>
    <scope>NUCLEOTIDE SEQUENCE [LARGE SCALE GENOMIC DNA]</scope>
    <source>
        <strain evidence="1 2">WVL19065-01E</strain>
    </source>
</reference>
<dbReference type="Proteomes" id="UP000827153">
    <property type="component" value="Segment"/>
</dbReference>
<evidence type="ECO:0000313" key="1">
    <source>
        <dbReference type="EMBL" id="QXX30962.1"/>
    </source>
</evidence>
<accession>A0ABX8SRI5</accession>
<name>A0ABX8SRI5_9ADEN</name>
<sequence>MILSFFLRQTSPAEVSKTHLEDHAVKKTRKKRRIPGEAYLHEGTNQEVLKLRKEIWNTCRDLKDLIYKNNITEEYQIQNRTLNSILAKHSTCTDVNALFRMHLDARALRYKYEKNIIPLSKGQRRKRIVQGI</sequence>
<dbReference type="EMBL" id="MZ562791">
    <property type="protein sequence ID" value="QXX30962.1"/>
    <property type="molecule type" value="Genomic_DNA"/>
</dbReference>
<keyword evidence="2" id="KW-1185">Reference proteome</keyword>
<protein>
    <submittedName>
        <fullName evidence="1">33K</fullName>
    </submittedName>
</protein>
<evidence type="ECO:0000313" key="2">
    <source>
        <dbReference type="Proteomes" id="UP000827153"/>
    </source>
</evidence>